<keyword evidence="7" id="KW-1185">Reference proteome</keyword>
<dbReference type="InterPro" id="IPR019382">
    <property type="entry name" value="eIF3l"/>
</dbReference>
<dbReference type="STRING" id="70448.A0A090MCA8"/>
<dbReference type="Pfam" id="PF10255">
    <property type="entry name" value="Paf67"/>
    <property type="match status" value="1"/>
</dbReference>
<dbReference type="PANTHER" id="PTHR13242:SF0">
    <property type="entry name" value="EUKARYOTIC TRANSLATION INITIATION FACTOR 3 SUBUNIT L"/>
    <property type="match status" value="1"/>
</dbReference>
<dbReference type="GO" id="GO:0003743">
    <property type="term" value="F:translation initiation factor activity"/>
    <property type="evidence" value="ECO:0007669"/>
    <property type="project" value="UniProtKB-UniRule"/>
</dbReference>
<evidence type="ECO:0000313" key="6">
    <source>
        <dbReference type="EMBL" id="CEF99744.1"/>
    </source>
</evidence>
<accession>A0A090MCA8</accession>
<dbReference type="AlphaFoldDB" id="A0A090MCA8"/>
<dbReference type="EMBL" id="CAID01000011">
    <property type="protein sequence ID" value="CEF99744.1"/>
    <property type="molecule type" value="Genomic_DNA"/>
</dbReference>
<dbReference type="GO" id="GO:0033290">
    <property type="term" value="C:eukaryotic 48S preinitiation complex"/>
    <property type="evidence" value="ECO:0007669"/>
    <property type="project" value="UniProtKB-UniRule"/>
</dbReference>
<keyword evidence="2 4" id="KW-0396">Initiation factor</keyword>
<evidence type="ECO:0000313" key="7">
    <source>
        <dbReference type="Proteomes" id="UP000009170"/>
    </source>
</evidence>
<dbReference type="InParanoid" id="A0A090MCA8"/>
<comment type="function">
    <text evidence="4">Component of the eukaryotic translation initiation factor 3 (eIF-3) complex, which is involved in protein synthesis of a specialized repertoire of mRNAs and, together with other initiation factors, stimulates binding of mRNA and methionyl-tRNAi to the 40S ribosome. The eIF-3 complex specifically targets and initiates translation of a subset of mRNAs involved in cell proliferation.</text>
</comment>
<comment type="subcellular location">
    <subcellularLocation>
        <location evidence="4">Cytoplasm</location>
    </subcellularLocation>
</comment>
<evidence type="ECO:0000256" key="3">
    <source>
        <dbReference type="ARBA" id="ARBA00022917"/>
    </source>
</evidence>
<dbReference type="Proteomes" id="UP000009170">
    <property type="component" value="Unassembled WGS sequence"/>
</dbReference>
<dbReference type="HAMAP" id="MF_03011">
    <property type="entry name" value="eIF3l"/>
    <property type="match status" value="1"/>
</dbReference>
<dbReference type="GeneID" id="9835793"/>
<keyword evidence="3 4" id="KW-0648">Protein biosynthesis</keyword>
<gene>
    <name evidence="6" type="ORF">OT_ostta11g03210</name>
</gene>
<sequence length="500" mass="56310">MTSAPEHARAFVRCAYGHVRAKNVYETLAMYERSFAAIGERYFKGKSWPAPRDMADLYDNDGVFGALYGELYYRHLHAETTPSANERKGAWDNYCELFGIALHGDVNMQLPNAWLWDMIDEFVYQFQSFCQFKGSGKRTTEEKSELKALDSQVWDKASVLNFLQALVDKSDIAGVLESERKGELSFAASEGYDAQSSNVLRTLGYCAQIGICRVHALSGDFEEALKALDHIDLDRDGLFKKIPGAYITTSYHVGFSYFMLGRYTDAIRHLSEGVQYIDRLKFSSTRPQTLPLSLKRQDQMYAMIAIIMSLIPGQQYLLDDSVSLALHQKYSDKLNRMSTGEVRVFDELFSYACPKFIASATGDNEDAYKAQHARFLEAVAAHAVIPKLREFLKMYASIKLDVLSTLMEVSTDNLKVGLQAFEQGYSVKEWRGGASALDGEDVYCGDMRISLEGDVIRVEQLKKAKSAREFLQRTNEKLETALEDLAGAKPLIFKKSALAQ</sequence>
<dbReference type="GO" id="GO:0005852">
    <property type="term" value="C:eukaryotic translation initiation factor 3 complex"/>
    <property type="evidence" value="ECO:0007669"/>
    <property type="project" value="UniProtKB-UniRule"/>
</dbReference>
<dbReference type="OrthoDB" id="15082at2759"/>
<keyword evidence="1 4" id="KW-0963">Cytoplasm</keyword>
<keyword evidence="5" id="KW-0175">Coiled coil</keyword>
<comment type="caution">
    <text evidence="6">The sequence shown here is derived from an EMBL/GenBank/DDBJ whole genome shotgun (WGS) entry which is preliminary data.</text>
</comment>
<dbReference type="GO" id="GO:0001732">
    <property type="term" value="P:formation of cytoplasmic translation initiation complex"/>
    <property type="evidence" value="ECO:0007669"/>
    <property type="project" value="UniProtKB-UniRule"/>
</dbReference>
<dbReference type="InterPro" id="IPR011990">
    <property type="entry name" value="TPR-like_helical_dom_sf"/>
</dbReference>
<name>A0A090MCA8_OSTTA</name>
<comment type="subunit">
    <text evidence="4">Component of the eukaryotic translation initiation factor 3 (eIF-3) complex.</text>
</comment>
<dbReference type="SUPFAM" id="SSF48452">
    <property type="entry name" value="TPR-like"/>
    <property type="match status" value="1"/>
</dbReference>
<evidence type="ECO:0000256" key="1">
    <source>
        <dbReference type="ARBA" id="ARBA00022490"/>
    </source>
</evidence>
<organism evidence="6 7">
    <name type="scientific">Ostreococcus tauri</name>
    <name type="common">Marine green alga</name>
    <dbReference type="NCBI Taxonomy" id="70448"/>
    <lineage>
        <taxon>Eukaryota</taxon>
        <taxon>Viridiplantae</taxon>
        <taxon>Chlorophyta</taxon>
        <taxon>Mamiellophyceae</taxon>
        <taxon>Mamiellales</taxon>
        <taxon>Bathycoccaceae</taxon>
        <taxon>Ostreococcus</taxon>
    </lineage>
</organism>
<protein>
    <recommendedName>
        <fullName evidence="4">Eukaryotic translation initiation factor 3 subunit L</fullName>
        <shortName evidence="4">eIF3l</shortName>
    </recommendedName>
</protein>
<reference evidence="7" key="1">
    <citation type="journal article" date="2006" name="Proc. Natl. Acad. Sci. U.S.A.">
        <title>Genome analysis of the smallest free-living eukaryote Ostreococcus tauri unveils many unique features.</title>
        <authorList>
            <person name="Derelle E."/>
            <person name="Ferraz C."/>
            <person name="Rombauts S."/>
            <person name="Rouze P."/>
            <person name="Worden A.Z."/>
            <person name="Robbens S."/>
            <person name="Partensky F."/>
            <person name="Degroeve S."/>
            <person name="Echeynie S."/>
            <person name="Cooke R."/>
            <person name="Saeys Y."/>
            <person name="Wuyts J."/>
            <person name="Jabbari K."/>
            <person name="Bowler C."/>
            <person name="Panaud O."/>
            <person name="Piegu B."/>
            <person name="Ball S.G."/>
            <person name="Ral J.-P."/>
            <person name="Bouget F.-Y."/>
            <person name="Piganeau G."/>
            <person name="De Baets B."/>
            <person name="Picard A."/>
            <person name="Delseny M."/>
            <person name="Demaille J."/>
            <person name="Van de Peer Y."/>
            <person name="Moreau H."/>
        </authorList>
    </citation>
    <scope>NUCLEOTIDE SEQUENCE [LARGE SCALE GENOMIC DNA]</scope>
    <source>
        <strain evidence="7">OTTH 0595 / CCAP 157/2 / RCC745</strain>
    </source>
</reference>
<evidence type="ECO:0000256" key="5">
    <source>
        <dbReference type="SAM" id="Coils"/>
    </source>
</evidence>
<feature type="coiled-coil region" evidence="5">
    <location>
        <begin position="461"/>
        <end position="488"/>
    </location>
</feature>
<comment type="similarity">
    <text evidence="4">Belongs to the eIF-3 subunit L family.</text>
</comment>
<dbReference type="FunCoup" id="A0A090MCA8">
    <property type="interactions" value="1741"/>
</dbReference>
<reference evidence="6 7" key="2">
    <citation type="journal article" date="2014" name="BMC Genomics">
        <title>An improved genome of the model marine alga Ostreococcus tauri unfolds by assessing Illumina de novo assemblies.</title>
        <authorList>
            <person name="Blanc-Mathieu R."/>
            <person name="Verhelst B."/>
            <person name="Derelle E."/>
            <person name="Rombauts S."/>
            <person name="Bouget F.Y."/>
            <person name="Carre I."/>
            <person name="Chateau A."/>
            <person name="Eyre-Walker A."/>
            <person name="Grimsley N."/>
            <person name="Moreau H."/>
            <person name="Piegu B."/>
            <person name="Rivals E."/>
            <person name="Schackwitz W."/>
            <person name="Van de Peer Y."/>
            <person name="Piganeau G."/>
        </authorList>
    </citation>
    <scope>NUCLEOTIDE SEQUENCE [LARGE SCALE GENOMIC DNA]</scope>
    <source>
        <strain evidence="7">OTTH 0595 / CCAP 157/2 / RCC745</strain>
    </source>
</reference>
<evidence type="ECO:0000256" key="2">
    <source>
        <dbReference type="ARBA" id="ARBA00022540"/>
    </source>
</evidence>
<dbReference type="GO" id="GO:0016282">
    <property type="term" value="C:eukaryotic 43S preinitiation complex"/>
    <property type="evidence" value="ECO:0007669"/>
    <property type="project" value="UniProtKB-UniRule"/>
</dbReference>
<dbReference type="PANTHER" id="PTHR13242">
    <property type="entry name" value="EUKARYOTIC TRANSLATION INITIATION FACTOR 3"/>
    <property type="match status" value="1"/>
</dbReference>
<dbReference type="KEGG" id="ota:OT_ostta11g03210"/>
<dbReference type="RefSeq" id="XP_022840007.1">
    <property type="nucleotide sequence ID" value="XM_022983080.1"/>
</dbReference>
<proteinExistence type="inferred from homology"/>
<evidence type="ECO:0000256" key="4">
    <source>
        <dbReference type="HAMAP-Rule" id="MF_03011"/>
    </source>
</evidence>